<organism evidence="2">
    <name type="scientific">Opuntia streptacantha</name>
    <name type="common">Prickly pear cactus</name>
    <name type="synonym">Opuntia cardona</name>
    <dbReference type="NCBI Taxonomy" id="393608"/>
    <lineage>
        <taxon>Eukaryota</taxon>
        <taxon>Viridiplantae</taxon>
        <taxon>Streptophyta</taxon>
        <taxon>Embryophyta</taxon>
        <taxon>Tracheophyta</taxon>
        <taxon>Spermatophyta</taxon>
        <taxon>Magnoliopsida</taxon>
        <taxon>eudicotyledons</taxon>
        <taxon>Gunneridae</taxon>
        <taxon>Pentapetalae</taxon>
        <taxon>Caryophyllales</taxon>
        <taxon>Cactineae</taxon>
        <taxon>Cactaceae</taxon>
        <taxon>Opuntioideae</taxon>
        <taxon>Opuntia</taxon>
    </lineage>
</organism>
<feature type="compositionally biased region" description="Low complexity" evidence="1">
    <location>
        <begin position="28"/>
        <end position="41"/>
    </location>
</feature>
<dbReference type="PANTHER" id="PTHR33356:SF17">
    <property type="entry name" value="TPX2 CENTRAL DOMAIN-CONTAINING PROTEIN"/>
    <property type="match status" value="1"/>
</dbReference>
<feature type="compositionally biased region" description="Basic and acidic residues" evidence="1">
    <location>
        <begin position="243"/>
        <end position="252"/>
    </location>
</feature>
<feature type="region of interest" description="Disordered" evidence="1">
    <location>
        <begin position="85"/>
        <end position="105"/>
    </location>
</feature>
<feature type="compositionally biased region" description="Low complexity" evidence="1">
    <location>
        <begin position="186"/>
        <end position="196"/>
    </location>
</feature>
<feature type="region of interest" description="Disordered" evidence="1">
    <location>
        <begin position="184"/>
        <end position="291"/>
    </location>
</feature>
<dbReference type="AlphaFoldDB" id="A0A7C9D719"/>
<reference evidence="2" key="1">
    <citation type="journal article" date="2013" name="J. Plant Res.">
        <title>Effect of fungi and light on seed germination of three Opuntia species from semiarid lands of central Mexico.</title>
        <authorList>
            <person name="Delgado-Sanchez P."/>
            <person name="Jimenez-Bremont J.F."/>
            <person name="Guerrero-Gonzalez Mde L."/>
            <person name="Flores J."/>
        </authorList>
    </citation>
    <scope>NUCLEOTIDE SEQUENCE</scope>
    <source>
        <tissue evidence="2">Cladode</tissue>
    </source>
</reference>
<protein>
    <submittedName>
        <fullName evidence="2">Uncharacterized protein</fullName>
    </submittedName>
</protein>
<evidence type="ECO:0000313" key="2">
    <source>
        <dbReference type="EMBL" id="MBA4631268.1"/>
    </source>
</evidence>
<evidence type="ECO:0000256" key="1">
    <source>
        <dbReference type="SAM" id="MobiDB-lite"/>
    </source>
</evidence>
<sequence>MMAEELDDGEFWLPSEILTDDDILVDLDLPSSGSVTGSTGSETDEDDLLAGLPHQLTRSTISNSPLPSKGVSLSTSPQSTLCGFAANQGSSRGTPVGAVSPAKDTKEDDGATWDLLYKAAGEVARIKLRTETAGKVGTGFFDCSAKRPLCPQPTTVANYPSFQFQPLSHIRQQQLIMRASNGSQFNRTNATNNNNRPLGLPPSAWPPLQAQKQPISPTGPPMRVGQTVPPRECVGTGVFLPRRPTETRKKSESNGTKNRSGKGHNKSQQQRISVPPPANPKAIKLPQEWTY</sequence>
<reference evidence="2" key="2">
    <citation type="submission" date="2020-07" db="EMBL/GenBank/DDBJ databases">
        <authorList>
            <person name="Vera ALvarez R."/>
            <person name="Arias-Moreno D.M."/>
            <person name="Jimenez-Jacinto V."/>
            <person name="Jimenez-Bremont J.F."/>
            <person name="Swaminathan K."/>
            <person name="Moose S.P."/>
            <person name="Guerrero-Gonzalez M.L."/>
            <person name="Marino-Ramirez L."/>
            <person name="Landsman D."/>
            <person name="Rodriguez-Kessler M."/>
            <person name="Delgado-Sanchez P."/>
        </authorList>
    </citation>
    <scope>NUCLEOTIDE SEQUENCE</scope>
    <source>
        <tissue evidence="2">Cladode</tissue>
    </source>
</reference>
<dbReference type="PANTHER" id="PTHR33356">
    <property type="entry name" value="TIP41-LIKE PROTEIN"/>
    <property type="match status" value="1"/>
</dbReference>
<dbReference type="EMBL" id="GISG01077064">
    <property type="protein sequence ID" value="MBA4631268.1"/>
    <property type="molecule type" value="Transcribed_RNA"/>
</dbReference>
<accession>A0A7C9D719</accession>
<proteinExistence type="predicted"/>
<feature type="region of interest" description="Disordered" evidence="1">
    <location>
        <begin position="28"/>
        <end position="47"/>
    </location>
</feature>
<name>A0A7C9D719_OPUST</name>